<dbReference type="Pfam" id="PF08955">
    <property type="entry name" value="BofC_C"/>
    <property type="match status" value="1"/>
</dbReference>
<feature type="domain" description="Bypass of forespore C C-terminal" evidence="2">
    <location>
        <begin position="136"/>
        <end position="212"/>
    </location>
</feature>
<feature type="transmembrane region" description="Helical" evidence="1">
    <location>
        <begin position="21"/>
        <end position="39"/>
    </location>
</feature>
<dbReference type="AlphaFoldDB" id="A0A4Q9DWZ8"/>
<dbReference type="Proteomes" id="UP000293142">
    <property type="component" value="Unassembled WGS sequence"/>
</dbReference>
<sequence length="229" mass="26101">MIFLSWFKQLKKKLRARRRSLAFGLAFLVLCGASVWLYGKVHEPGSGGKAELSPDRSVFGYIRQEPVRNMEEQIAVIKNSRQQRETFIKKSYICGEELQSLGLLQPDDILKYAKEHPDLALSLDEAGKVYFVQTVEDLSQQCKEHAYFGLDEKGNLSLFNGVPGKDNVIRTFFQLNINFLKSSLPLETVDQLYSGIRVTDLDEYNSIISTFSDYAVEETEKVMTQPDVK</sequence>
<name>A0A4Q9DWZ8_9BACL</name>
<dbReference type="OrthoDB" id="2678751at2"/>
<protein>
    <submittedName>
        <fullName evidence="3">Bypass-of-forespore protein C</fullName>
    </submittedName>
</protein>
<keyword evidence="1" id="KW-0472">Membrane</keyword>
<dbReference type="InterPro" id="IPR015050">
    <property type="entry name" value="BofC_C"/>
</dbReference>
<keyword evidence="1" id="KW-0812">Transmembrane</keyword>
<reference evidence="3 4" key="1">
    <citation type="submission" date="2019-02" db="EMBL/GenBank/DDBJ databases">
        <title>Paenibacillus sp. nov., isolated from surface-sterilized tissue of Thalictrum simplex L.</title>
        <authorList>
            <person name="Tuo L."/>
        </authorList>
    </citation>
    <scope>NUCLEOTIDE SEQUENCE [LARGE SCALE GENOMIC DNA]</scope>
    <source>
        <strain evidence="3 4">N2SHLJ1</strain>
    </source>
</reference>
<keyword evidence="1" id="KW-1133">Transmembrane helix</keyword>
<dbReference type="RefSeq" id="WP_131011396.1">
    <property type="nucleotide sequence ID" value="NZ_SIRE01000002.1"/>
</dbReference>
<proteinExistence type="predicted"/>
<evidence type="ECO:0000259" key="2">
    <source>
        <dbReference type="Pfam" id="PF08955"/>
    </source>
</evidence>
<gene>
    <name evidence="3" type="ORF">EYB31_00980</name>
</gene>
<evidence type="ECO:0000256" key="1">
    <source>
        <dbReference type="SAM" id="Phobius"/>
    </source>
</evidence>
<comment type="caution">
    <text evidence="3">The sequence shown here is derived from an EMBL/GenBank/DDBJ whole genome shotgun (WGS) entry which is preliminary data.</text>
</comment>
<accession>A0A4Q9DWZ8</accession>
<dbReference type="Gene3D" id="3.30.70.1740">
    <property type="entry name" value="Bypass-of-forespore C, C-terminal domain"/>
    <property type="match status" value="1"/>
</dbReference>
<dbReference type="InterPro" id="IPR038117">
    <property type="entry name" value="BofC_C_sf"/>
</dbReference>
<keyword evidence="4" id="KW-1185">Reference proteome</keyword>
<organism evidence="3 4">
    <name type="scientific">Paenibacillus thalictri</name>
    <dbReference type="NCBI Taxonomy" id="2527873"/>
    <lineage>
        <taxon>Bacteria</taxon>
        <taxon>Bacillati</taxon>
        <taxon>Bacillota</taxon>
        <taxon>Bacilli</taxon>
        <taxon>Bacillales</taxon>
        <taxon>Paenibacillaceae</taxon>
        <taxon>Paenibacillus</taxon>
    </lineage>
</organism>
<dbReference type="EMBL" id="SIRE01000002">
    <property type="protein sequence ID" value="TBL81609.1"/>
    <property type="molecule type" value="Genomic_DNA"/>
</dbReference>
<evidence type="ECO:0000313" key="3">
    <source>
        <dbReference type="EMBL" id="TBL81609.1"/>
    </source>
</evidence>
<evidence type="ECO:0000313" key="4">
    <source>
        <dbReference type="Proteomes" id="UP000293142"/>
    </source>
</evidence>